<protein>
    <submittedName>
        <fullName evidence="1">Uncharacterized protein</fullName>
    </submittedName>
</protein>
<comment type="caution">
    <text evidence="1">The sequence shown here is derived from an EMBL/GenBank/DDBJ whole genome shotgun (WGS) entry which is preliminary data.</text>
</comment>
<organism evidence="1 2">
    <name type="scientific">Penicillium chrysogenum</name>
    <name type="common">Penicillium notatum</name>
    <dbReference type="NCBI Taxonomy" id="5076"/>
    <lineage>
        <taxon>Eukaryota</taxon>
        <taxon>Fungi</taxon>
        <taxon>Dikarya</taxon>
        <taxon>Ascomycota</taxon>
        <taxon>Pezizomycotina</taxon>
        <taxon>Eurotiomycetes</taxon>
        <taxon>Eurotiomycetidae</taxon>
        <taxon>Eurotiales</taxon>
        <taxon>Aspergillaceae</taxon>
        <taxon>Penicillium</taxon>
        <taxon>Penicillium chrysogenum species complex</taxon>
    </lineage>
</organism>
<evidence type="ECO:0000313" key="1">
    <source>
        <dbReference type="EMBL" id="KAJ5264323.1"/>
    </source>
</evidence>
<name>A0ABQ8WD98_PENCH</name>
<proteinExistence type="predicted"/>
<reference evidence="1 2" key="1">
    <citation type="journal article" date="2023" name="IMA Fungus">
        <title>Comparative genomic study of the Penicillium genus elucidates a diverse pangenome and 15 lateral gene transfer events.</title>
        <authorList>
            <person name="Petersen C."/>
            <person name="Sorensen T."/>
            <person name="Nielsen M.R."/>
            <person name="Sondergaard T.E."/>
            <person name="Sorensen J.L."/>
            <person name="Fitzpatrick D.A."/>
            <person name="Frisvad J.C."/>
            <person name="Nielsen K.L."/>
        </authorList>
    </citation>
    <scope>NUCLEOTIDE SEQUENCE [LARGE SCALE GENOMIC DNA]</scope>
    <source>
        <strain evidence="1 2">IBT 3361</strain>
    </source>
</reference>
<gene>
    <name evidence="1" type="ORF">N7505_008244</name>
</gene>
<dbReference type="Proteomes" id="UP001220256">
    <property type="component" value="Unassembled WGS sequence"/>
</dbReference>
<dbReference type="EMBL" id="JAPVEB010000005">
    <property type="protein sequence ID" value="KAJ5264323.1"/>
    <property type="molecule type" value="Genomic_DNA"/>
</dbReference>
<accession>A0ABQ8WD98</accession>
<evidence type="ECO:0000313" key="2">
    <source>
        <dbReference type="Proteomes" id="UP001220256"/>
    </source>
</evidence>
<keyword evidence="2" id="KW-1185">Reference proteome</keyword>
<sequence length="64" mass="6922">MVKILTFIDMSSACGKNADSISFSSKSATQVAENGPAKKVEALKLSLQLSFDLTDSLLLVEKWD</sequence>